<name>A0A069AZH7_CLODI</name>
<dbReference type="EMBL" id="LK933294">
    <property type="protein sequence ID" value="CDT60946.1"/>
    <property type="molecule type" value="Genomic_DNA"/>
</dbReference>
<dbReference type="EMBL" id="LK932411">
    <property type="protein sequence ID" value="CDS89663.1"/>
    <property type="molecule type" value="Genomic_DNA"/>
</dbReference>
<gene>
    <name evidence="3" type="ORF">BN1095_600026</name>
    <name evidence="1" type="ORF">BN1096_700308</name>
    <name evidence="2" type="ORF">BN1097_710308</name>
</gene>
<evidence type="ECO:0000313" key="1">
    <source>
        <dbReference type="EMBL" id="CDS89037.1"/>
    </source>
</evidence>
<proteinExistence type="predicted"/>
<reference evidence="3" key="1">
    <citation type="submission" date="2014-07" db="EMBL/GenBank/DDBJ databases">
        <authorList>
            <person name="Monot Marc"/>
        </authorList>
    </citation>
    <scope>NUCLEOTIDE SEQUENCE</scope>
    <source>
        <strain evidence="3">7032989</strain>
        <strain evidence="2">7032994</strain>
    </source>
</reference>
<protein>
    <submittedName>
        <fullName evidence="3">Uncharacterized protein</fullName>
    </submittedName>
</protein>
<dbReference type="AlphaFoldDB" id="A0A069AZH7"/>
<organism evidence="3">
    <name type="scientific">Clostridioides difficile</name>
    <name type="common">Peptoclostridium difficile</name>
    <dbReference type="NCBI Taxonomy" id="1496"/>
    <lineage>
        <taxon>Bacteria</taxon>
        <taxon>Bacillati</taxon>
        <taxon>Bacillota</taxon>
        <taxon>Clostridia</taxon>
        <taxon>Peptostreptococcales</taxon>
        <taxon>Peptostreptococcaceae</taxon>
        <taxon>Clostridioides</taxon>
    </lineage>
</organism>
<evidence type="ECO:0000313" key="3">
    <source>
        <dbReference type="EMBL" id="CDT60946.1"/>
    </source>
</evidence>
<evidence type="ECO:0000313" key="2">
    <source>
        <dbReference type="EMBL" id="CDS89663.1"/>
    </source>
</evidence>
<dbReference type="EMBL" id="LK932525">
    <property type="protein sequence ID" value="CDS89037.1"/>
    <property type="molecule type" value="Genomic_DNA"/>
</dbReference>
<dbReference type="RefSeq" id="WP_021367218.1">
    <property type="nucleotide sequence ID" value="NZ_BBYB01000112.1"/>
</dbReference>
<accession>A0A069AZH7</accession>
<sequence>MKSTMKKGIFGLLLVIMCVAGTDMVYASEVGIAIKTDSYKSVDTKAEQLKWYYRIHNGKKQKRLWSITYGYWKTNWINV</sequence>